<protein>
    <submittedName>
        <fullName evidence="3">Rab-GAP TBC domain-containing protein</fullName>
    </submittedName>
</protein>
<accession>A0A1I8FSL5</accession>
<reference evidence="3" key="1">
    <citation type="submission" date="2016-11" db="UniProtKB">
        <authorList>
            <consortium name="WormBaseParasite"/>
        </authorList>
    </citation>
    <scope>IDENTIFICATION</scope>
</reference>
<name>A0A1I8FSL5_9PLAT</name>
<organism evidence="2 3">
    <name type="scientific">Macrostomum lignano</name>
    <dbReference type="NCBI Taxonomy" id="282301"/>
    <lineage>
        <taxon>Eukaryota</taxon>
        <taxon>Metazoa</taxon>
        <taxon>Spiralia</taxon>
        <taxon>Lophotrochozoa</taxon>
        <taxon>Platyhelminthes</taxon>
        <taxon>Rhabditophora</taxon>
        <taxon>Macrostomorpha</taxon>
        <taxon>Macrostomida</taxon>
        <taxon>Macrostomidae</taxon>
        <taxon>Macrostomum</taxon>
    </lineage>
</organism>
<dbReference type="Proteomes" id="UP000095280">
    <property type="component" value="Unplaced"/>
</dbReference>
<evidence type="ECO:0000313" key="2">
    <source>
        <dbReference type="Proteomes" id="UP000095280"/>
    </source>
</evidence>
<evidence type="ECO:0000313" key="3">
    <source>
        <dbReference type="WBParaSite" id="maker-unitig_4603-snap-gene-0.2-mRNA-1"/>
    </source>
</evidence>
<evidence type="ECO:0000256" key="1">
    <source>
        <dbReference type="SAM" id="MobiDB-lite"/>
    </source>
</evidence>
<keyword evidence="2" id="KW-1185">Reference proteome</keyword>
<proteinExistence type="predicted"/>
<feature type="region of interest" description="Disordered" evidence="1">
    <location>
        <begin position="108"/>
        <end position="130"/>
    </location>
</feature>
<sequence>ASSCPDDHYLRAARPITVSAEEGAAESAAAALISGGGCFEQEESAAAAATLTSAVTSDRGEDDQAPLDPTAAVGVPAANSDARALSQVPHFDTFLSENGVADLNSDEDALQAGDCGDDNSANNSVPVAPSAEHTYSDIGASSYDDHGSIKLFESVTFDREPPPPPPRLCELDGTPPASTSPSHVAMATADPAGDVAASLLPDVRGLCQEVAGVCGDVCEACGVRVRSGWPTPCASERCAEPAPAACGCASPGRLMGRDWIAMRLDCLTHLSQVSFAN</sequence>
<dbReference type="AlphaFoldDB" id="A0A1I8FSL5"/>
<dbReference type="WBParaSite" id="maker-unitig_4603-snap-gene-0.2-mRNA-1">
    <property type="protein sequence ID" value="maker-unitig_4603-snap-gene-0.2-mRNA-1"/>
    <property type="gene ID" value="maker-unitig_4603-snap-gene-0.2"/>
</dbReference>